<dbReference type="STRING" id="867902.Ornrh_1707"/>
<dbReference type="SUPFAM" id="SSF46689">
    <property type="entry name" value="Homeodomain-like"/>
    <property type="match status" value="1"/>
</dbReference>
<dbReference type="GO" id="GO:0003700">
    <property type="term" value="F:DNA-binding transcription factor activity"/>
    <property type="evidence" value="ECO:0007669"/>
    <property type="project" value="InterPro"/>
</dbReference>
<dbReference type="PROSITE" id="PS01124">
    <property type="entry name" value="HTH_ARAC_FAMILY_2"/>
    <property type="match status" value="1"/>
</dbReference>
<dbReference type="Proteomes" id="UP000006051">
    <property type="component" value="Chromosome"/>
</dbReference>
<feature type="domain" description="HTH araC/xylS-type" evidence="4">
    <location>
        <begin position="202"/>
        <end position="299"/>
    </location>
</feature>
<dbReference type="GO" id="GO:0043565">
    <property type="term" value="F:sequence-specific DNA binding"/>
    <property type="evidence" value="ECO:0007669"/>
    <property type="project" value="InterPro"/>
</dbReference>
<dbReference type="PATRIC" id="fig|867902.3.peg.1656"/>
<dbReference type="InterPro" id="IPR018060">
    <property type="entry name" value="HTH_AraC"/>
</dbReference>
<dbReference type="SUPFAM" id="SSF51182">
    <property type="entry name" value="RmlC-like cupins"/>
    <property type="match status" value="1"/>
</dbReference>
<evidence type="ECO:0000256" key="2">
    <source>
        <dbReference type="ARBA" id="ARBA00023125"/>
    </source>
</evidence>
<keyword evidence="2 5" id="KW-0238">DNA-binding</keyword>
<dbReference type="Gene3D" id="1.10.10.60">
    <property type="entry name" value="Homeodomain-like"/>
    <property type="match status" value="1"/>
</dbReference>
<dbReference type="InterPro" id="IPR009057">
    <property type="entry name" value="Homeodomain-like_sf"/>
</dbReference>
<dbReference type="PRINTS" id="PR00032">
    <property type="entry name" value="HTHARAC"/>
</dbReference>
<evidence type="ECO:0000256" key="1">
    <source>
        <dbReference type="ARBA" id="ARBA00023015"/>
    </source>
</evidence>
<gene>
    <name evidence="5" type="ordered locus">Ornrh_1707</name>
</gene>
<reference evidence="5 6" key="1">
    <citation type="submission" date="2012-06" db="EMBL/GenBank/DDBJ databases">
        <title>The complete genome of Ornithobacterium rhinotracheale DSM 15997.</title>
        <authorList>
            <consortium name="US DOE Joint Genome Institute (JGI-PGF)"/>
            <person name="Lucas S."/>
            <person name="Copeland A."/>
            <person name="Lapidus A."/>
            <person name="Goodwin L."/>
            <person name="Pitluck S."/>
            <person name="Peters L."/>
            <person name="Mikhailova N."/>
            <person name="Teshima H."/>
            <person name="Kyrpides N."/>
            <person name="Mavromatis K."/>
            <person name="Pagani I."/>
            <person name="Ivanova N."/>
            <person name="Ovchinnikova G."/>
            <person name="Zeytun A."/>
            <person name="Detter J.C."/>
            <person name="Han C."/>
            <person name="Land M."/>
            <person name="Hauser L."/>
            <person name="Markowitz V."/>
            <person name="Cheng J.-F."/>
            <person name="Hugenholtz P."/>
            <person name="Woyke T."/>
            <person name="Wu D."/>
            <person name="Lang E."/>
            <person name="Kopitz M."/>
            <person name="Brambilla E."/>
            <person name="Klenk H.-P."/>
            <person name="Eisen J.A."/>
        </authorList>
    </citation>
    <scope>NUCLEOTIDE SEQUENCE [LARGE SCALE GENOMIC DNA]</scope>
    <source>
        <strain evidence="6">ATCC 51463 / DSM 15997 / CCUG 23171 / LMG 9086</strain>
    </source>
</reference>
<dbReference type="PANTHER" id="PTHR43280:SF32">
    <property type="entry name" value="TRANSCRIPTIONAL REGULATORY PROTEIN"/>
    <property type="match status" value="1"/>
</dbReference>
<keyword evidence="6" id="KW-1185">Reference proteome</keyword>
<dbReference type="KEGG" id="orh:Ornrh_1707"/>
<name>I4A1M8_ORNRL</name>
<sequence>MVFCLFTMSEENSIKILSNTEYKKSFLPDVSDLILNNKSSIQLYRLESYLRNILIPVTPYRTTFNFVLFVKKGRLKQYLDGEEYVVNEGEFLYIKQGSITATLEITKDIEGYFLLFENEIFTSPHFTIKHPNLFFISPYFSSENLGFESFIKVLKLMEYELFVNQYQDNEIVLSMLRAVLLKMIEQGNQNPTKVSRSLEITLKFRNLLHENHKQEKKVSFYADHLHLTENYLNKCLKEVTGKTPKQWINEIDIDYSKTLLQTGKSISEIAYELNFQTPSHFSQVFKKLIGISPTDFRLKLQNNK</sequence>
<dbReference type="SMART" id="SM00342">
    <property type="entry name" value="HTH_ARAC"/>
    <property type="match status" value="1"/>
</dbReference>
<keyword evidence="1" id="KW-0805">Transcription regulation</keyword>
<dbReference type="AlphaFoldDB" id="I4A1M8"/>
<protein>
    <submittedName>
        <fullName evidence="5">DNA-binding domain-containing protein, AraC-type</fullName>
    </submittedName>
</protein>
<dbReference type="EMBL" id="CP003283">
    <property type="protein sequence ID" value="AFL97862.1"/>
    <property type="molecule type" value="Genomic_DNA"/>
</dbReference>
<dbReference type="InterPro" id="IPR020449">
    <property type="entry name" value="Tscrpt_reg_AraC-type_HTH"/>
</dbReference>
<evidence type="ECO:0000259" key="4">
    <source>
        <dbReference type="PROSITE" id="PS01124"/>
    </source>
</evidence>
<organism evidence="5 6">
    <name type="scientific">Ornithobacterium rhinotracheale (strain ATCC 51463 / DSM 15997 / CCUG 23171 / CIP 104009 / LMG 9086)</name>
    <dbReference type="NCBI Taxonomy" id="867902"/>
    <lineage>
        <taxon>Bacteria</taxon>
        <taxon>Pseudomonadati</taxon>
        <taxon>Bacteroidota</taxon>
        <taxon>Flavobacteriia</taxon>
        <taxon>Flavobacteriales</taxon>
        <taxon>Weeksellaceae</taxon>
        <taxon>Ornithobacterium</taxon>
    </lineage>
</organism>
<evidence type="ECO:0000256" key="3">
    <source>
        <dbReference type="ARBA" id="ARBA00023163"/>
    </source>
</evidence>
<keyword evidence="3" id="KW-0804">Transcription</keyword>
<accession>I4A1M8</accession>
<evidence type="ECO:0000313" key="6">
    <source>
        <dbReference type="Proteomes" id="UP000006051"/>
    </source>
</evidence>
<proteinExistence type="predicted"/>
<evidence type="ECO:0000313" key="5">
    <source>
        <dbReference type="EMBL" id="AFL97862.1"/>
    </source>
</evidence>
<dbReference type="eggNOG" id="COG2207">
    <property type="taxonomic scope" value="Bacteria"/>
</dbReference>
<dbReference type="PANTHER" id="PTHR43280">
    <property type="entry name" value="ARAC-FAMILY TRANSCRIPTIONAL REGULATOR"/>
    <property type="match status" value="1"/>
</dbReference>
<dbReference type="HOGENOM" id="CLU_000445_88_2_10"/>
<dbReference type="InterPro" id="IPR011051">
    <property type="entry name" value="RmlC_Cupin_sf"/>
</dbReference>
<dbReference type="Pfam" id="PF12833">
    <property type="entry name" value="HTH_18"/>
    <property type="match status" value="1"/>
</dbReference>